<dbReference type="GO" id="GO:0008237">
    <property type="term" value="F:metallopeptidase activity"/>
    <property type="evidence" value="ECO:0007669"/>
    <property type="project" value="UniProtKB-KW"/>
</dbReference>
<evidence type="ECO:0000313" key="4">
    <source>
        <dbReference type="Proteomes" id="UP000282985"/>
    </source>
</evidence>
<proteinExistence type="predicted"/>
<feature type="domain" description="CAAX prenyl protease 2/Lysostaphin resistance protein A-like" evidence="2">
    <location>
        <begin position="53"/>
        <end position="150"/>
    </location>
</feature>
<keyword evidence="1" id="KW-1133">Transmembrane helix</keyword>
<evidence type="ECO:0000259" key="2">
    <source>
        <dbReference type="Pfam" id="PF02517"/>
    </source>
</evidence>
<organism evidence="3 4">
    <name type="scientific">Ancylomarina longa</name>
    <dbReference type="NCBI Taxonomy" id="2487017"/>
    <lineage>
        <taxon>Bacteria</taxon>
        <taxon>Pseudomonadati</taxon>
        <taxon>Bacteroidota</taxon>
        <taxon>Bacteroidia</taxon>
        <taxon>Marinilabiliales</taxon>
        <taxon>Marinifilaceae</taxon>
        <taxon>Ancylomarina</taxon>
    </lineage>
</organism>
<keyword evidence="3" id="KW-0378">Hydrolase</keyword>
<evidence type="ECO:0000313" key="3">
    <source>
        <dbReference type="EMBL" id="RUT78077.1"/>
    </source>
</evidence>
<comment type="caution">
    <text evidence="3">The sequence shown here is derived from an EMBL/GenBank/DDBJ whole genome shotgun (WGS) entry which is preliminary data.</text>
</comment>
<dbReference type="EMBL" id="RJJX01000011">
    <property type="protein sequence ID" value="RUT78077.1"/>
    <property type="molecule type" value="Genomic_DNA"/>
</dbReference>
<keyword evidence="3" id="KW-0482">Metalloprotease</keyword>
<protein>
    <submittedName>
        <fullName evidence="3">CPBP family intramembrane metalloprotease</fullName>
    </submittedName>
</protein>
<reference evidence="3 4" key="1">
    <citation type="submission" date="2018-11" db="EMBL/GenBank/DDBJ databases">
        <title>Parancylomarina longa gen. nov., sp. nov., isolated from sediments of southern Okinawa.</title>
        <authorList>
            <person name="Fu T."/>
        </authorList>
    </citation>
    <scope>NUCLEOTIDE SEQUENCE [LARGE SCALE GENOMIC DNA]</scope>
    <source>
        <strain evidence="3 4">T3-2 S1-C</strain>
    </source>
</reference>
<keyword evidence="1" id="KW-0812">Transmembrane</keyword>
<feature type="transmembrane region" description="Helical" evidence="1">
    <location>
        <begin position="54"/>
        <end position="80"/>
    </location>
</feature>
<dbReference type="Pfam" id="PF02517">
    <property type="entry name" value="Rce1-like"/>
    <property type="match status" value="1"/>
</dbReference>
<gene>
    <name evidence="3" type="ORF">DLK05_09520</name>
</gene>
<dbReference type="AlphaFoldDB" id="A0A434AUH2"/>
<accession>A0A434AUH2</accession>
<evidence type="ECO:0000256" key="1">
    <source>
        <dbReference type="SAM" id="Phobius"/>
    </source>
</evidence>
<feature type="transmembrane region" description="Helical" evidence="1">
    <location>
        <begin position="12"/>
        <end position="34"/>
    </location>
</feature>
<dbReference type="OrthoDB" id="795252at2"/>
<name>A0A434AUH2_9BACT</name>
<dbReference type="Proteomes" id="UP000282985">
    <property type="component" value="Unassembled WGS sequence"/>
</dbReference>
<feature type="transmembrane region" description="Helical" evidence="1">
    <location>
        <begin position="112"/>
        <end position="131"/>
    </location>
</feature>
<sequence length="158" mass="18144">MNPIIAYFIKARSFIFIFGFLSLIVLVDLTAVFLPETWFINPGVEMSFREFGTVFTVITGVFIDPIIETYIFQIGIIFLVRKVINRPRYNLLPAILSSAIVFGWIHDNSIAYMVYAFLIGLILAFATYIAIYKRRAFWLVICIHSMQNLIAFLINSAL</sequence>
<keyword evidence="3" id="KW-0645">Protease</keyword>
<feature type="transmembrane region" description="Helical" evidence="1">
    <location>
        <begin position="89"/>
        <end position="106"/>
    </location>
</feature>
<dbReference type="GO" id="GO:0080120">
    <property type="term" value="P:CAAX-box protein maturation"/>
    <property type="evidence" value="ECO:0007669"/>
    <property type="project" value="UniProtKB-ARBA"/>
</dbReference>
<dbReference type="GO" id="GO:0006508">
    <property type="term" value="P:proteolysis"/>
    <property type="evidence" value="ECO:0007669"/>
    <property type="project" value="UniProtKB-KW"/>
</dbReference>
<feature type="transmembrane region" description="Helical" evidence="1">
    <location>
        <begin position="136"/>
        <end position="154"/>
    </location>
</feature>
<keyword evidence="4" id="KW-1185">Reference proteome</keyword>
<dbReference type="InterPro" id="IPR003675">
    <property type="entry name" value="Rce1/LyrA-like_dom"/>
</dbReference>
<keyword evidence="1" id="KW-0472">Membrane</keyword>
<dbReference type="RefSeq" id="WP_127343744.1">
    <property type="nucleotide sequence ID" value="NZ_RJJX01000011.1"/>
</dbReference>
<dbReference type="GO" id="GO:0004175">
    <property type="term" value="F:endopeptidase activity"/>
    <property type="evidence" value="ECO:0007669"/>
    <property type="project" value="UniProtKB-ARBA"/>
</dbReference>